<dbReference type="GO" id="GO:0015562">
    <property type="term" value="F:efflux transmembrane transporter activity"/>
    <property type="evidence" value="ECO:0007669"/>
    <property type="project" value="InterPro"/>
</dbReference>
<keyword evidence="5" id="KW-0812">Transmembrane</keyword>
<dbReference type="InterPro" id="IPR051906">
    <property type="entry name" value="TolC-like"/>
</dbReference>
<protein>
    <submittedName>
        <fullName evidence="9">Transporter</fullName>
    </submittedName>
</protein>
<accession>A0A4Q0YD16</accession>
<keyword evidence="4" id="KW-1134">Transmembrane beta strand</keyword>
<evidence type="ECO:0000256" key="4">
    <source>
        <dbReference type="ARBA" id="ARBA00022452"/>
    </source>
</evidence>
<evidence type="ECO:0000256" key="7">
    <source>
        <dbReference type="ARBA" id="ARBA00023237"/>
    </source>
</evidence>
<keyword evidence="7" id="KW-0998">Cell outer membrane</keyword>
<dbReference type="Proteomes" id="UP000290172">
    <property type="component" value="Unassembled WGS sequence"/>
</dbReference>
<keyword evidence="6" id="KW-0472">Membrane</keyword>
<dbReference type="AlphaFoldDB" id="A0A4Q0YD16"/>
<evidence type="ECO:0000256" key="5">
    <source>
        <dbReference type="ARBA" id="ARBA00022692"/>
    </source>
</evidence>
<name>A0A4Q0YD16_9BACT</name>
<keyword evidence="3" id="KW-0813">Transport</keyword>
<dbReference type="SUPFAM" id="SSF56954">
    <property type="entry name" value="Outer membrane efflux proteins (OEP)"/>
    <property type="match status" value="1"/>
</dbReference>
<evidence type="ECO:0000256" key="8">
    <source>
        <dbReference type="SAM" id="Coils"/>
    </source>
</evidence>
<dbReference type="PANTHER" id="PTHR30026">
    <property type="entry name" value="OUTER MEMBRANE PROTEIN TOLC"/>
    <property type="match status" value="1"/>
</dbReference>
<dbReference type="Gene3D" id="1.20.1600.10">
    <property type="entry name" value="Outer membrane efflux proteins (OEP)"/>
    <property type="match status" value="1"/>
</dbReference>
<dbReference type="Pfam" id="PF02321">
    <property type="entry name" value="OEP"/>
    <property type="match status" value="2"/>
</dbReference>
<dbReference type="InterPro" id="IPR003423">
    <property type="entry name" value="OMP_efflux"/>
</dbReference>
<feature type="coiled-coil region" evidence="8">
    <location>
        <begin position="99"/>
        <end position="244"/>
    </location>
</feature>
<evidence type="ECO:0000256" key="1">
    <source>
        <dbReference type="ARBA" id="ARBA00004442"/>
    </source>
</evidence>
<comment type="caution">
    <text evidence="9">The sequence shown here is derived from an EMBL/GenBank/DDBJ whole genome shotgun (WGS) entry which is preliminary data.</text>
</comment>
<organism evidence="9 10">
    <name type="scientific">Halarcobacter ebronensis</name>
    <dbReference type="NCBI Taxonomy" id="1462615"/>
    <lineage>
        <taxon>Bacteria</taxon>
        <taxon>Pseudomonadati</taxon>
        <taxon>Campylobacterota</taxon>
        <taxon>Epsilonproteobacteria</taxon>
        <taxon>Campylobacterales</taxon>
        <taxon>Arcobacteraceae</taxon>
        <taxon>Halarcobacter</taxon>
    </lineage>
</organism>
<dbReference type="RefSeq" id="WP_128981281.1">
    <property type="nucleotide sequence ID" value="NZ_PDKJ01000007.1"/>
</dbReference>
<keyword evidence="8" id="KW-0175">Coiled coil</keyword>
<evidence type="ECO:0000256" key="6">
    <source>
        <dbReference type="ARBA" id="ARBA00023136"/>
    </source>
</evidence>
<evidence type="ECO:0000256" key="2">
    <source>
        <dbReference type="ARBA" id="ARBA00007613"/>
    </source>
</evidence>
<comment type="similarity">
    <text evidence="2">Belongs to the outer membrane factor (OMF) (TC 1.B.17) family.</text>
</comment>
<evidence type="ECO:0000313" key="10">
    <source>
        <dbReference type="Proteomes" id="UP000290172"/>
    </source>
</evidence>
<dbReference type="GO" id="GO:1990281">
    <property type="term" value="C:efflux pump complex"/>
    <property type="evidence" value="ECO:0007669"/>
    <property type="project" value="TreeGrafter"/>
</dbReference>
<gene>
    <name evidence="9" type="ORF">CRV08_09000</name>
</gene>
<dbReference type="PANTHER" id="PTHR30026:SF20">
    <property type="entry name" value="OUTER MEMBRANE PROTEIN TOLC"/>
    <property type="match status" value="1"/>
</dbReference>
<dbReference type="GO" id="GO:0015288">
    <property type="term" value="F:porin activity"/>
    <property type="evidence" value="ECO:0007669"/>
    <property type="project" value="TreeGrafter"/>
</dbReference>
<sequence length="411" mass="46558">MKKSLALIFIIPFSLYAESLSQLVELSKNNKMIESSQRNLESVEKGYDSLKAGYLPQVSISADYQETNKETSSVPDNRSTVQGTVSYVLYDGGKKYDLFDSYEAQIRSSSENLTNQKNEIVLQVINYYYNYLTYEAQKESKQKEIEQLNAEYKRLKRFLDVGSATEDEVQKIISNIESAQVELHELELNIQTIIHNLEYVVGKSVTIEDGSQIKDYESKEVKLRADLRALEHDLEAQLATAKSQRSDYLPTLTISDSYSSNDLNYKTAALSGNSSDYEQNIAAVNLNWKIFDFGSANKSYESEYKKYLALKSQYEYEKNKASVDLKLALKAYEIGKLKIKSAKAGLKAANSAYESIKAKFQNGLVDNVSYLEALSEKYDAKSTLDAALNELEIDKANIIYYSGENLEEFVK</sequence>
<evidence type="ECO:0000313" key="9">
    <source>
        <dbReference type="EMBL" id="RXJ67943.1"/>
    </source>
</evidence>
<evidence type="ECO:0000256" key="3">
    <source>
        <dbReference type="ARBA" id="ARBA00022448"/>
    </source>
</evidence>
<dbReference type="EMBL" id="PDKJ01000007">
    <property type="protein sequence ID" value="RXJ67943.1"/>
    <property type="molecule type" value="Genomic_DNA"/>
</dbReference>
<reference evidence="9 10" key="1">
    <citation type="submission" date="2017-10" db="EMBL/GenBank/DDBJ databases">
        <title>Genomics of the genus Arcobacter.</title>
        <authorList>
            <person name="Perez-Cataluna A."/>
            <person name="Figueras M.J."/>
        </authorList>
    </citation>
    <scope>NUCLEOTIDE SEQUENCE [LARGE SCALE GENOMIC DNA]</scope>
    <source>
        <strain evidence="9 10">CECT 8993</strain>
    </source>
</reference>
<dbReference type="GO" id="GO:0009279">
    <property type="term" value="C:cell outer membrane"/>
    <property type="evidence" value="ECO:0007669"/>
    <property type="project" value="UniProtKB-SubCell"/>
</dbReference>
<comment type="subcellular location">
    <subcellularLocation>
        <location evidence="1">Cell outer membrane</location>
    </subcellularLocation>
</comment>
<proteinExistence type="inferred from homology"/>